<dbReference type="KEGG" id="cthd:CDO33_12095"/>
<gene>
    <name evidence="5" type="ORF">CDQ84_16055</name>
</gene>
<evidence type="ECO:0000256" key="1">
    <source>
        <dbReference type="ARBA" id="ARBA00023015"/>
    </source>
</evidence>
<dbReference type="PROSITE" id="PS01124">
    <property type="entry name" value="HTH_ARAC_FAMILY_2"/>
    <property type="match status" value="1"/>
</dbReference>
<dbReference type="Proteomes" id="UP000236151">
    <property type="component" value="Unassembled WGS sequence"/>
</dbReference>
<organism evidence="5 6">
    <name type="scientific">Clostridium thermosuccinogenes</name>
    <dbReference type="NCBI Taxonomy" id="84032"/>
    <lineage>
        <taxon>Bacteria</taxon>
        <taxon>Bacillati</taxon>
        <taxon>Bacillota</taxon>
        <taxon>Clostridia</taxon>
        <taxon>Eubacteriales</taxon>
        <taxon>Clostridiaceae</taxon>
        <taxon>Clostridium</taxon>
    </lineage>
</organism>
<dbReference type="Pfam" id="PF12833">
    <property type="entry name" value="HTH_18"/>
    <property type="match status" value="1"/>
</dbReference>
<dbReference type="RefSeq" id="WP_103082754.1">
    <property type="nucleotide sequence ID" value="NZ_CP021850.1"/>
</dbReference>
<dbReference type="InterPro" id="IPR009057">
    <property type="entry name" value="Homeodomain-like_sf"/>
</dbReference>
<evidence type="ECO:0000256" key="3">
    <source>
        <dbReference type="ARBA" id="ARBA00023163"/>
    </source>
</evidence>
<name>A0A2K2FB16_9CLOT</name>
<protein>
    <recommendedName>
        <fullName evidence="4">HTH araC/xylS-type domain-containing protein</fullName>
    </recommendedName>
</protein>
<keyword evidence="2" id="KW-0238">DNA-binding</keyword>
<dbReference type="InterPro" id="IPR050959">
    <property type="entry name" value="MarA-like"/>
</dbReference>
<proteinExistence type="predicted"/>
<dbReference type="SMART" id="SM00342">
    <property type="entry name" value="HTH_ARAC"/>
    <property type="match status" value="1"/>
</dbReference>
<evidence type="ECO:0000259" key="4">
    <source>
        <dbReference type="PROSITE" id="PS01124"/>
    </source>
</evidence>
<dbReference type="GO" id="GO:0003700">
    <property type="term" value="F:DNA-binding transcription factor activity"/>
    <property type="evidence" value="ECO:0007669"/>
    <property type="project" value="InterPro"/>
</dbReference>
<keyword evidence="3" id="KW-0804">Transcription</keyword>
<dbReference type="AlphaFoldDB" id="A0A2K2FB16"/>
<dbReference type="PROSITE" id="PS00041">
    <property type="entry name" value="HTH_ARAC_FAMILY_1"/>
    <property type="match status" value="1"/>
</dbReference>
<dbReference type="SUPFAM" id="SSF46689">
    <property type="entry name" value="Homeodomain-like"/>
    <property type="match status" value="2"/>
</dbReference>
<reference evidence="5 6" key="1">
    <citation type="submission" date="2017-06" db="EMBL/GenBank/DDBJ databases">
        <title>Investigating the central metabolism of Clostridium thermosuccinogenes.</title>
        <authorList>
            <person name="Koendjbiharie J.G."/>
            <person name="van Kranenburg R."/>
        </authorList>
    </citation>
    <scope>NUCLEOTIDE SEQUENCE [LARGE SCALE GENOMIC DNA]</scope>
    <source>
        <strain evidence="5 6">DSM 5806</strain>
    </source>
</reference>
<accession>A0A2K2FB16</accession>
<comment type="caution">
    <text evidence="5">The sequence shown here is derived from an EMBL/GenBank/DDBJ whole genome shotgun (WGS) entry which is preliminary data.</text>
</comment>
<dbReference type="InterPro" id="IPR018062">
    <property type="entry name" value="HTH_AraC-typ_CS"/>
</dbReference>
<dbReference type="PANTHER" id="PTHR47504">
    <property type="entry name" value="RIGHT ORIGIN-BINDING PROTEIN"/>
    <property type="match status" value="1"/>
</dbReference>
<sequence>MEQAIIKAYEFIDEHLRDEFSLDELARFVGYSSYHFARKFKEVTGKTVMEYVREKRIFAAADEIKAGANICDTAMKYGFDTHAGFTKAFSSIYGCTPVQCAQHAQKSFVKGKIDMEKSKIVIRPVCKDDVQDLWENVYSAMTPRQITEEKILPAIERLSRREGIELVAQVDGRVVMSLPMVKPFWIPLGVLFDNNYVLTNGVEDEIMEKLLEEMKNQCRMLNVSTLISPQVEGSESAKAFMHFGFTEAWKSGGWVYLAMSI</sequence>
<evidence type="ECO:0000256" key="2">
    <source>
        <dbReference type="ARBA" id="ARBA00023125"/>
    </source>
</evidence>
<keyword evidence="1" id="KW-0805">Transcription regulation</keyword>
<keyword evidence="6" id="KW-1185">Reference proteome</keyword>
<evidence type="ECO:0000313" key="6">
    <source>
        <dbReference type="Proteomes" id="UP000236151"/>
    </source>
</evidence>
<dbReference type="PANTHER" id="PTHR47504:SF5">
    <property type="entry name" value="RIGHT ORIGIN-BINDING PROTEIN"/>
    <property type="match status" value="1"/>
</dbReference>
<dbReference type="GO" id="GO:0043565">
    <property type="term" value="F:sequence-specific DNA binding"/>
    <property type="evidence" value="ECO:0007669"/>
    <property type="project" value="InterPro"/>
</dbReference>
<dbReference type="EMBL" id="NIOJ01000056">
    <property type="protein sequence ID" value="PNT95957.1"/>
    <property type="molecule type" value="Genomic_DNA"/>
</dbReference>
<evidence type="ECO:0000313" key="5">
    <source>
        <dbReference type="EMBL" id="PNT95957.1"/>
    </source>
</evidence>
<dbReference type="InterPro" id="IPR018060">
    <property type="entry name" value="HTH_AraC"/>
</dbReference>
<dbReference type="Gene3D" id="1.10.10.60">
    <property type="entry name" value="Homeodomain-like"/>
    <property type="match status" value="2"/>
</dbReference>
<feature type="domain" description="HTH araC/xylS-type" evidence="4">
    <location>
        <begin position="6"/>
        <end position="103"/>
    </location>
</feature>
<dbReference type="OrthoDB" id="9801721at2"/>